<comment type="caution">
    <text evidence="2">The sequence shown here is derived from an EMBL/GenBank/DDBJ whole genome shotgun (WGS) entry which is preliminary data.</text>
</comment>
<sequence>MSEQPTPFRAPLRQGNKKKSAGARSGEYGGGCSRTVTLRVTRKCLMRIAVCGRALSWSSFHCPLNNYNFGQSLRMRCSSRFKTISLDSALTVVRAGTNS</sequence>
<feature type="region of interest" description="Disordered" evidence="1">
    <location>
        <begin position="1"/>
        <end position="32"/>
    </location>
</feature>
<protein>
    <submittedName>
        <fullName evidence="2">Uncharacterized protein</fullName>
    </submittedName>
</protein>
<evidence type="ECO:0000313" key="3">
    <source>
        <dbReference type="Proteomes" id="UP000499080"/>
    </source>
</evidence>
<evidence type="ECO:0000256" key="1">
    <source>
        <dbReference type="SAM" id="MobiDB-lite"/>
    </source>
</evidence>
<reference evidence="2 3" key="1">
    <citation type="journal article" date="2019" name="Sci. Rep.">
        <title>Orb-weaving spider Araneus ventricosus genome elucidates the spidroin gene catalogue.</title>
        <authorList>
            <person name="Kono N."/>
            <person name="Nakamura H."/>
            <person name="Ohtoshi R."/>
            <person name="Moran D.A.P."/>
            <person name="Shinohara A."/>
            <person name="Yoshida Y."/>
            <person name="Fujiwara M."/>
            <person name="Mori M."/>
            <person name="Tomita M."/>
            <person name="Arakawa K."/>
        </authorList>
    </citation>
    <scope>NUCLEOTIDE SEQUENCE [LARGE SCALE GENOMIC DNA]</scope>
</reference>
<organism evidence="2 3">
    <name type="scientific">Araneus ventricosus</name>
    <name type="common">Orbweaver spider</name>
    <name type="synonym">Epeira ventricosa</name>
    <dbReference type="NCBI Taxonomy" id="182803"/>
    <lineage>
        <taxon>Eukaryota</taxon>
        <taxon>Metazoa</taxon>
        <taxon>Ecdysozoa</taxon>
        <taxon>Arthropoda</taxon>
        <taxon>Chelicerata</taxon>
        <taxon>Arachnida</taxon>
        <taxon>Araneae</taxon>
        <taxon>Araneomorphae</taxon>
        <taxon>Entelegynae</taxon>
        <taxon>Araneoidea</taxon>
        <taxon>Araneidae</taxon>
        <taxon>Araneus</taxon>
    </lineage>
</organism>
<gene>
    <name evidence="2" type="ORF">AVEN_196704_1</name>
</gene>
<accession>A0A4Y2GYF2</accession>
<name>A0A4Y2GYF2_ARAVE</name>
<dbReference type="Proteomes" id="UP000499080">
    <property type="component" value="Unassembled WGS sequence"/>
</dbReference>
<dbReference type="AlphaFoldDB" id="A0A4Y2GYF2"/>
<evidence type="ECO:0000313" key="2">
    <source>
        <dbReference type="EMBL" id="GBM58197.1"/>
    </source>
</evidence>
<proteinExistence type="predicted"/>
<dbReference type="EMBL" id="BGPR01001625">
    <property type="protein sequence ID" value="GBM58197.1"/>
    <property type="molecule type" value="Genomic_DNA"/>
</dbReference>
<keyword evidence="3" id="KW-1185">Reference proteome</keyword>